<evidence type="ECO:0000256" key="1">
    <source>
        <dbReference type="SAM" id="MobiDB-lite"/>
    </source>
</evidence>
<dbReference type="AlphaFoldDB" id="A0A4R9M245"/>
<reference evidence="2" key="1">
    <citation type="journal article" date="2019" name="PLoS Negl. Trop. Dis.">
        <title>Revisiting the worldwide diversity of Leptospira species in the environment.</title>
        <authorList>
            <person name="Vincent A.T."/>
            <person name="Schiettekatte O."/>
            <person name="Bourhy P."/>
            <person name="Veyrier F.J."/>
            <person name="Picardeau M."/>
        </authorList>
    </citation>
    <scope>NUCLEOTIDE SEQUENCE [LARGE SCALE GENOMIC DNA]</scope>
    <source>
        <strain evidence="2">201300427</strain>
    </source>
</reference>
<keyword evidence="3" id="KW-1185">Reference proteome</keyword>
<dbReference type="OrthoDB" id="315216at2"/>
<dbReference type="Proteomes" id="UP000298058">
    <property type="component" value="Unassembled WGS sequence"/>
</dbReference>
<evidence type="ECO:0000313" key="2">
    <source>
        <dbReference type="EMBL" id="TGN20813.1"/>
    </source>
</evidence>
<accession>A0A4R9M245</accession>
<gene>
    <name evidence="2" type="ORF">EHS15_01890</name>
</gene>
<comment type="caution">
    <text evidence="2">The sequence shown here is derived from an EMBL/GenBank/DDBJ whole genome shotgun (WGS) entry which is preliminary data.</text>
</comment>
<organism evidence="2 3">
    <name type="scientific">Leptospira idonii</name>
    <dbReference type="NCBI Taxonomy" id="1193500"/>
    <lineage>
        <taxon>Bacteria</taxon>
        <taxon>Pseudomonadati</taxon>
        <taxon>Spirochaetota</taxon>
        <taxon>Spirochaetia</taxon>
        <taxon>Leptospirales</taxon>
        <taxon>Leptospiraceae</taxon>
        <taxon>Leptospira</taxon>
    </lineage>
</organism>
<sequence>MNTTPFTNTTRDGQVPGVNPDATTDYFLVTDYNQDKNYLHSKIIDALKLISSSPSENFQILYGGIVSDSGDGKIDISEGAAFGKDEDGNFRIIQIPQLTNISLPNDWNDDRQIWVIGKFSAKLGSASRQHFNGTEYIYQLLDSYTGEQNTNDLFVESDPSDTAVVWGSFQMDGSSFTPLTGRSSEWKINSTDSNRKEAIDYSKQIGELFDLDHKKPINFSFDPESPRSYFPAIRLSSIDVEEVISSPTYPSAFIEHLRNQKLEYLSGESGEVSSWSVTVSGSNITFPNSISSIAILTALAEDETIHGTYTNWRTVNINGTDYSITNINLVTRIVTVSGSPASGSQTAIFYPHRIAGSSTTAREFEVSGMTTIAANDPDGYFILGLRTRGFMQGHWHNTYYCNNSTGGALNRMYGSNNYTGATIFDKNEANGEIGSPATDGTNGTPLTRKVTHGPAVSGHKYKWCGGL</sequence>
<proteinExistence type="predicted"/>
<dbReference type="RefSeq" id="WP_135758848.1">
    <property type="nucleotide sequence ID" value="NZ_RQHW01000007.1"/>
</dbReference>
<dbReference type="EMBL" id="RQHW01000007">
    <property type="protein sequence ID" value="TGN20813.1"/>
    <property type="molecule type" value="Genomic_DNA"/>
</dbReference>
<protein>
    <submittedName>
        <fullName evidence="2">Uncharacterized protein</fullName>
    </submittedName>
</protein>
<name>A0A4R9M245_9LEPT</name>
<evidence type="ECO:0000313" key="3">
    <source>
        <dbReference type="Proteomes" id="UP000298058"/>
    </source>
</evidence>
<feature type="region of interest" description="Disordered" evidence="1">
    <location>
        <begin position="432"/>
        <end position="453"/>
    </location>
</feature>